<keyword evidence="2" id="KW-0969">Cilium</keyword>
<evidence type="ECO:0000313" key="2">
    <source>
        <dbReference type="EMBL" id="AUW94988.1"/>
    </source>
</evidence>
<keyword evidence="3" id="KW-1185">Reference proteome</keyword>
<gene>
    <name evidence="2" type="ORF">BXT84_14355</name>
</gene>
<keyword evidence="2" id="KW-0966">Cell projection</keyword>
<accession>A0ABM6RUJ2</accession>
<keyword evidence="2" id="KW-0282">Flagellum</keyword>
<dbReference type="Pfam" id="PF00460">
    <property type="entry name" value="Flg_bb_rod"/>
    <property type="match status" value="1"/>
</dbReference>
<dbReference type="PROSITE" id="PS00588">
    <property type="entry name" value="FLAGELLA_BB_ROD"/>
    <property type="match status" value="1"/>
</dbReference>
<reference evidence="2 3" key="1">
    <citation type="journal article" date="2019" name="Sci. Rep.">
        <title>Sulfobacillus thermotolerans: new insights into resistance and metabolic capacities of acidophilic chemolithotrophs.</title>
        <authorList>
            <person name="Panyushkina A.E."/>
            <person name="Babenko V.V."/>
            <person name="Nikitina A.S."/>
            <person name="Selezneva O.V."/>
            <person name="Tsaplina I.A."/>
            <person name="Letarova M.A."/>
            <person name="Kostryukova E.S."/>
            <person name="Letarov A.V."/>
        </authorList>
    </citation>
    <scope>NUCLEOTIDE SEQUENCE [LARGE SCALE GENOMIC DNA]</scope>
    <source>
        <strain evidence="2 3">Kr1</strain>
    </source>
</reference>
<dbReference type="Proteomes" id="UP000325292">
    <property type="component" value="Chromosome"/>
</dbReference>
<evidence type="ECO:0000259" key="1">
    <source>
        <dbReference type="Pfam" id="PF00460"/>
    </source>
</evidence>
<dbReference type="InterPro" id="IPR019776">
    <property type="entry name" value="Flagellar_basal_body_rod_CS"/>
</dbReference>
<dbReference type="InterPro" id="IPR001444">
    <property type="entry name" value="Flag_bb_rod_N"/>
</dbReference>
<proteinExistence type="predicted"/>
<name>A0ABM6RUJ2_9FIRM</name>
<dbReference type="EMBL" id="CP019454">
    <property type="protein sequence ID" value="AUW94988.1"/>
    <property type="molecule type" value="Genomic_DNA"/>
</dbReference>
<organism evidence="2 3">
    <name type="scientific">Sulfobacillus thermotolerans</name>
    <dbReference type="NCBI Taxonomy" id="338644"/>
    <lineage>
        <taxon>Bacteria</taxon>
        <taxon>Bacillati</taxon>
        <taxon>Bacillota</taxon>
        <taxon>Clostridia</taxon>
        <taxon>Eubacteriales</taxon>
        <taxon>Clostridiales Family XVII. Incertae Sedis</taxon>
        <taxon>Sulfobacillus</taxon>
    </lineage>
</organism>
<protein>
    <submittedName>
        <fullName evidence="2">Flagellar basal body rod protein</fullName>
    </submittedName>
</protein>
<feature type="domain" description="Flagellar basal body rod protein N-terminal" evidence="1">
    <location>
        <begin position="13"/>
        <end position="39"/>
    </location>
</feature>
<sequence>MGLFDTVTNQAVVTALNLSRKAEALVANNLANYDTPGYKTETLSFQSQLAQAIAQGPAQVAQVKGQIVINPMALQPDLNSVSMTQQTTDLAKTQLLYETAVQAFNYKVTEVKIVSEGQAQ</sequence>
<evidence type="ECO:0000313" key="3">
    <source>
        <dbReference type="Proteomes" id="UP000325292"/>
    </source>
</evidence>